<dbReference type="SMART" id="SM00886">
    <property type="entry name" value="Dabb"/>
    <property type="match status" value="1"/>
</dbReference>
<evidence type="ECO:0000313" key="3">
    <source>
        <dbReference type="Proteomes" id="UP001176517"/>
    </source>
</evidence>
<keyword evidence="3" id="KW-1185">Reference proteome</keyword>
<gene>
    <name evidence="2" type="ORF">OC846_006840</name>
</gene>
<feature type="domain" description="Stress-response A/B barrel" evidence="1">
    <location>
        <begin position="3"/>
        <end position="82"/>
    </location>
</feature>
<dbReference type="AlphaFoldDB" id="A0AAN6JQ69"/>
<proteinExistence type="predicted"/>
<dbReference type="Gene3D" id="3.30.70.100">
    <property type="match status" value="1"/>
</dbReference>
<dbReference type="SUPFAM" id="SSF54909">
    <property type="entry name" value="Dimeric alpha+beta barrel"/>
    <property type="match status" value="1"/>
</dbReference>
<dbReference type="EMBL" id="JAPDMZ010000621">
    <property type="protein sequence ID" value="KAK0542110.1"/>
    <property type="molecule type" value="Genomic_DNA"/>
</dbReference>
<evidence type="ECO:0000313" key="2">
    <source>
        <dbReference type="EMBL" id="KAK0542110.1"/>
    </source>
</evidence>
<organism evidence="2 3">
    <name type="scientific">Tilletia horrida</name>
    <dbReference type="NCBI Taxonomy" id="155126"/>
    <lineage>
        <taxon>Eukaryota</taxon>
        <taxon>Fungi</taxon>
        <taxon>Dikarya</taxon>
        <taxon>Basidiomycota</taxon>
        <taxon>Ustilaginomycotina</taxon>
        <taxon>Exobasidiomycetes</taxon>
        <taxon>Tilletiales</taxon>
        <taxon>Tilletiaceae</taxon>
        <taxon>Tilletia</taxon>
    </lineage>
</organism>
<evidence type="ECO:0000259" key="1">
    <source>
        <dbReference type="PROSITE" id="PS51502"/>
    </source>
</evidence>
<name>A0AAN6JQ69_9BASI</name>
<dbReference type="InterPro" id="IPR011008">
    <property type="entry name" value="Dimeric_a/b-barrel"/>
</dbReference>
<accession>A0AAN6JQ69</accession>
<comment type="caution">
    <text evidence="2">The sequence shown here is derived from an EMBL/GenBank/DDBJ whole genome shotgun (WGS) entry which is preliminary data.</text>
</comment>
<dbReference type="Pfam" id="PF07876">
    <property type="entry name" value="Dabb"/>
    <property type="match status" value="1"/>
</dbReference>
<reference evidence="2" key="1">
    <citation type="journal article" date="2023" name="PhytoFront">
        <title>Draft Genome Resources of Seven Strains of Tilletia horrida, Causal Agent of Kernel Smut of Rice.</title>
        <authorList>
            <person name="Khanal S."/>
            <person name="Antony Babu S."/>
            <person name="Zhou X.G."/>
        </authorList>
    </citation>
    <scope>NUCLEOTIDE SEQUENCE</scope>
    <source>
        <strain evidence="2">TX6</strain>
    </source>
</reference>
<dbReference type="InterPro" id="IPR013097">
    <property type="entry name" value="Dabb"/>
</dbReference>
<sequence>MVFVHIVLFKLKPRVAASDLQAFVAKVDTLKSLSVVKEKCLTINHGPPVITDRAQGFDYGLYTHFKSHEDYEVYRVDPGHKE</sequence>
<protein>
    <recommendedName>
        <fullName evidence="1">Stress-response A/B barrel domain-containing protein</fullName>
    </recommendedName>
</protein>
<dbReference type="Proteomes" id="UP001176517">
    <property type="component" value="Unassembled WGS sequence"/>
</dbReference>
<dbReference type="PROSITE" id="PS51502">
    <property type="entry name" value="S_R_A_B_BARREL"/>
    <property type="match status" value="1"/>
</dbReference>